<accession>A0ABY0IQ32</accession>
<dbReference type="InterPro" id="IPR029069">
    <property type="entry name" value="HotDog_dom_sf"/>
</dbReference>
<dbReference type="PANTHER" id="PTHR31793:SF24">
    <property type="entry name" value="LONG-CHAIN ACYL-COA THIOESTERASE FADM"/>
    <property type="match status" value="1"/>
</dbReference>
<protein>
    <submittedName>
        <fullName evidence="1">Acyl-CoA thioester hydrolase</fullName>
    </submittedName>
</protein>
<dbReference type="CDD" id="cd00586">
    <property type="entry name" value="4HBT"/>
    <property type="match status" value="1"/>
</dbReference>
<comment type="caution">
    <text evidence="1">The sequence shown here is derived from an EMBL/GenBank/DDBJ whole genome shotgun (WGS) entry which is preliminary data.</text>
</comment>
<dbReference type="Proteomes" id="UP000292136">
    <property type="component" value="Unassembled WGS sequence"/>
</dbReference>
<name>A0ABY0IQ32_9RHOO</name>
<dbReference type="EMBL" id="SHKM01000001">
    <property type="protein sequence ID" value="RZT89690.1"/>
    <property type="molecule type" value="Genomic_DNA"/>
</dbReference>
<evidence type="ECO:0000313" key="1">
    <source>
        <dbReference type="EMBL" id="RZT89690.1"/>
    </source>
</evidence>
<dbReference type="Pfam" id="PF13279">
    <property type="entry name" value="4HBT_2"/>
    <property type="match status" value="1"/>
</dbReference>
<dbReference type="RefSeq" id="WP_130458382.1">
    <property type="nucleotide sequence ID" value="NZ_SHKM01000001.1"/>
</dbReference>
<reference evidence="1 2" key="1">
    <citation type="submission" date="2019-02" db="EMBL/GenBank/DDBJ databases">
        <title>Genomic Encyclopedia of Type Strains, Phase IV (KMG-IV): sequencing the most valuable type-strain genomes for metagenomic binning, comparative biology and taxonomic classification.</title>
        <authorList>
            <person name="Goeker M."/>
        </authorList>
    </citation>
    <scope>NUCLEOTIDE SEQUENCE [LARGE SCALE GENOMIC DNA]</scope>
    <source>
        <strain evidence="1 2">DSM 21223</strain>
    </source>
</reference>
<keyword evidence="1" id="KW-0378">Hydrolase</keyword>
<dbReference type="GO" id="GO:0016787">
    <property type="term" value="F:hydrolase activity"/>
    <property type="evidence" value="ECO:0007669"/>
    <property type="project" value="UniProtKB-KW"/>
</dbReference>
<sequence length="136" mass="15098">METKRKLILTSHIPIRWGDMDAYGHVNNTVYFRYMEQARCEWLEQLGYTVGPVGEGPVIVNASCTFLLPLTYPGTVEVKLFAGHPGRSSIPTHYELRLVGDDTLYATGESKVVWIDTGSGKSAPIPESLRASLQDL</sequence>
<proteinExistence type="predicted"/>
<dbReference type="InterPro" id="IPR050563">
    <property type="entry name" value="4-hydroxybenzoyl-CoA_TE"/>
</dbReference>
<dbReference type="Gene3D" id="3.10.129.10">
    <property type="entry name" value="Hotdog Thioesterase"/>
    <property type="match status" value="1"/>
</dbReference>
<gene>
    <name evidence="1" type="ORF">EV678_0483</name>
</gene>
<dbReference type="SUPFAM" id="SSF54637">
    <property type="entry name" value="Thioesterase/thiol ester dehydrase-isomerase"/>
    <property type="match status" value="1"/>
</dbReference>
<keyword evidence="2" id="KW-1185">Reference proteome</keyword>
<organism evidence="1 2">
    <name type="scientific">Azospira oryzae</name>
    <dbReference type="NCBI Taxonomy" id="146939"/>
    <lineage>
        <taxon>Bacteria</taxon>
        <taxon>Pseudomonadati</taxon>
        <taxon>Pseudomonadota</taxon>
        <taxon>Betaproteobacteria</taxon>
        <taxon>Rhodocyclales</taxon>
        <taxon>Rhodocyclaceae</taxon>
        <taxon>Azospira</taxon>
    </lineage>
</organism>
<dbReference type="PANTHER" id="PTHR31793">
    <property type="entry name" value="4-HYDROXYBENZOYL-COA THIOESTERASE FAMILY MEMBER"/>
    <property type="match status" value="1"/>
</dbReference>
<evidence type="ECO:0000313" key="2">
    <source>
        <dbReference type="Proteomes" id="UP000292136"/>
    </source>
</evidence>